<organism evidence="1 2">
    <name type="scientific">Strigamia maritima</name>
    <name type="common">European centipede</name>
    <name type="synonym">Geophilus maritimus</name>
    <dbReference type="NCBI Taxonomy" id="126957"/>
    <lineage>
        <taxon>Eukaryota</taxon>
        <taxon>Metazoa</taxon>
        <taxon>Ecdysozoa</taxon>
        <taxon>Arthropoda</taxon>
        <taxon>Myriapoda</taxon>
        <taxon>Chilopoda</taxon>
        <taxon>Pleurostigmophora</taxon>
        <taxon>Geophilomorpha</taxon>
        <taxon>Linotaeniidae</taxon>
        <taxon>Strigamia</taxon>
    </lineage>
</organism>
<sequence>MVVWNGKLQEFYQRVEIKKRRSAQAPLEKLKPLRLKLGKRTSSITGRGTVELSVVVNGAVSVIELQNVYHYVKGVGIQRINAYSPEMNVVAEHVSRTILNGVRATLLSAGLPKRLWAKLAMTII</sequence>
<accession>T1IL81</accession>
<evidence type="ECO:0000313" key="1">
    <source>
        <dbReference type="EnsemblMetazoa" id="SMAR001701-PA"/>
    </source>
</evidence>
<proteinExistence type="predicted"/>
<evidence type="ECO:0000313" key="2">
    <source>
        <dbReference type="Proteomes" id="UP000014500"/>
    </source>
</evidence>
<dbReference type="HOGENOM" id="CLU_2006775_0_0_1"/>
<name>T1IL81_STRMM</name>
<keyword evidence="2" id="KW-1185">Reference proteome</keyword>
<protein>
    <recommendedName>
        <fullName evidence="3">Integrase catalytic domain-containing protein</fullName>
    </recommendedName>
</protein>
<dbReference type="EMBL" id="JH430740">
    <property type="status" value="NOT_ANNOTATED_CDS"/>
    <property type="molecule type" value="Genomic_DNA"/>
</dbReference>
<reference evidence="1" key="2">
    <citation type="submission" date="2015-02" db="UniProtKB">
        <authorList>
            <consortium name="EnsemblMetazoa"/>
        </authorList>
    </citation>
    <scope>IDENTIFICATION</scope>
</reference>
<dbReference type="Proteomes" id="UP000014500">
    <property type="component" value="Unassembled WGS sequence"/>
</dbReference>
<evidence type="ECO:0008006" key="3">
    <source>
        <dbReference type="Google" id="ProtNLM"/>
    </source>
</evidence>
<dbReference type="EnsemblMetazoa" id="SMAR001701-RA">
    <property type="protein sequence ID" value="SMAR001701-PA"/>
    <property type="gene ID" value="SMAR001701"/>
</dbReference>
<dbReference type="AlphaFoldDB" id="T1IL81"/>
<reference evidence="2" key="1">
    <citation type="submission" date="2011-05" db="EMBL/GenBank/DDBJ databases">
        <authorList>
            <person name="Richards S.R."/>
            <person name="Qu J."/>
            <person name="Jiang H."/>
            <person name="Jhangiani S.N."/>
            <person name="Agravi P."/>
            <person name="Goodspeed R."/>
            <person name="Gross S."/>
            <person name="Mandapat C."/>
            <person name="Jackson L."/>
            <person name="Mathew T."/>
            <person name="Pu L."/>
            <person name="Thornton R."/>
            <person name="Saada N."/>
            <person name="Wilczek-Boney K.B."/>
            <person name="Lee S."/>
            <person name="Kovar C."/>
            <person name="Wu Y."/>
            <person name="Scherer S.E."/>
            <person name="Worley K.C."/>
            <person name="Muzny D.M."/>
            <person name="Gibbs R."/>
        </authorList>
    </citation>
    <scope>NUCLEOTIDE SEQUENCE</scope>
    <source>
        <strain evidence="2">Brora</strain>
    </source>
</reference>